<dbReference type="PRINTS" id="PR00368">
    <property type="entry name" value="FADPNR"/>
</dbReference>
<dbReference type="SUPFAM" id="SSF51905">
    <property type="entry name" value="FAD/NAD(P)-binding domain"/>
    <property type="match status" value="2"/>
</dbReference>
<evidence type="ECO:0000256" key="4">
    <source>
        <dbReference type="ARBA" id="ARBA00022827"/>
    </source>
</evidence>
<organism evidence="12 13">
    <name type="scientific">Mucilaginibacter arboris</name>
    <dbReference type="NCBI Taxonomy" id="2682090"/>
    <lineage>
        <taxon>Bacteria</taxon>
        <taxon>Pseudomonadati</taxon>
        <taxon>Bacteroidota</taxon>
        <taxon>Sphingobacteriia</taxon>
        <taxon>Sphingobacteriales</taxon>
        <taxon>Sphingobacteriaceae</taxon>
        <taxon>Mucilaginibacter</taxon>
    </lineage>
</organism>
<evidence type="ECO:0000256" key="2">
    <source>
        <dbReference type="ARBA" id="ARBA00012637"/>
    </source>
</evidence>
<keyword evidence="13" id="KW-1185">Reference proteome</keyword>
<feature type="domain" description="External alternative NADH-ubiquinone oxidoreductase-like C-terminal" evidence="11">
    <location>
        <begin position="353"/>
        <end position="408"/>
    </location>
</feature>
<evidence type="ECO:0000256" key="9">
    <source>
        <dbReference type="SAM" id="Phobius"/>
    </source>
</evidence>
<dbReference type="RefSeq" id="WP_157566655.1">
    <property type="nucleotide sequence ID" value="NZ_WPIK01000008.1"/>
</dbReference>
<evidence type="ECO:0000256" key="8">
    <source>
        <dbReference type="ARBA" id="ARBA00047599"/>
    </source>
</evidence>
<evidence type="ECO:0000313" key="12">
    <source>
        <dbReference type="EMBL" id="MVN21904.1"/>
    </source>
</evidence>
<evidence type="ECO:0000256" key="7">
    <source>
        <dbReference type="ARBA" id="ARBA00023027"/>
    </source>
</evidence>
<comment type="caution">
    <text evidence="12">The sequence shown here is derived from an EMBL/GenBank/DDBJ whole genome shotgun (WGS) entry which is preliminary data.</text>
</comment>
<evidence type="ECO:0000256" key="1">
    <source>
        <dbReference type="ARBA" id="ARBA00005272"/>
    </source>
</evidence>
<feature type="transmembrane region" description="Helical" evidence="9">
    <location>
        <begin position="371"/>
        <end position="391"/>
    </location>
</feature>
<keyword evidence="9" id="KW-1133">Transmembrane helix</keyword>
<sequence length="433" mass="47911">MRLNEFTKHPKIVIIGGGFGGIQLAKTLKHLDGEVLLIDRHNYHTFQPLLYQVATGSIQAESISFPLRKIFHNQDNLTVIYANVKSIDSANNTIITSDGNVCYDYLVLATGSNTNFFGNQQIEHYTMPMKNVTEALNLRSLMLQNLEAAFLEEDPDKKQALLNFVIVGGGPTGVELSGSLAEFRNHVLAKDFPEHKKETMKVYLIEGKTELLAAMSEEASVHAKKNLTELGVEISNDVHVKSYDGELLTIDDGRTIRTKNVIWAAGVKGELPEGFSPGAVTKGNRVQVDTTNRVHGYENIFAIGDAAAMITLDTPQGHPGVAPVAMQQGKHLGENLIRIIKGEPTKPFVYNDKGSLATIGRNKAVADLGKIHLHGFIAWLIWIFVHLMSLVGFTNRLIVFLSWASSYLTYNGGNRLIIRRFNTKEMKLEVDSD</sequence>
<evidence type="ECO:0000259" key="11">
    <source>
        <dbReference type="Pfam" id="PF22366"/>
    </source>
</evidence>
<keyword evidence="9" id="KW-0472">Membrane</keyword>
<protein>
    <recommendedName>
        <fullName evidence="2">NADH:ubiquinone reductase (non-electrogenic)</fullName>
        <ecNumber evidence="2">1.6.5.9</ecNumber>
    </recommendedName>
</protein>
<keyword evidence="3" id="KW-0285">Flavoprotein</keyword>
<reference evidence="12 13" key="1">
    <citation type="submission" date="2019-12" db="EMBL/GenBank/DDBJ databases">
        <title>Mucilaginibacter sp. HMF7410 genome sequencing and assembly.</title>
        <authorList>
            <person name="Kang H."/>
            <person name="Cha I."/>
            <person name="Kim H."/>
            <person name="Joh K."/>
        </authorList>
    </citation>
    <scope>NUCLEOTIDE SEQUENCE [LARGE SCALE GENOMIC DNA]</scope>
    <source>
        <strain evidence="12 13">HMF7410</strain>
    </source>
</reference>
<name>A0A7K1SX60_9SPHI</name>
<dbReference type="Gene3D" id="3.50.50.100">
    <property type="match status" value="1"/>
</dbReference>
<dbReference type="AlphaFoldDB" id="A0A7K1SX60"/>
<evidence type="ECO:0000313" key="13">
    <source>
        <dbReference type="Proteomes" id="UP000462014"/>
    </source>
</evidence>
<keyword evidence="9" id="KW-0812">Transmembrane</keyword>
<keyword evidence="4" id="KW-0274">FAD</keyword>
<dbReference type="InterPro" id="IPR023753">
    <property type="entry name" value="FAD/NAD-binding_dom"/>
</dbReference>
<keyword evidence="5" id="KW-0809">Transit peptide</keyword>
<keyword evidence="7" id="KW-0520">NAD</keyword>
<proteinExistence type="inferred from homology"/>
<gene>
    <name evidence="12" type="ORF">GO621_10180</name>
</gene>
<feature type="domain" description="FAD/NAD(P)-binding" evidence="10">
    <location>
        <begin position="11"/>
        <end position="329"/>
    </location>
</feature>
<comment type="catalytic activity">
    <reaction evidence="8">
        <text>a quinone + NADH + H(+) = a quinol + NAD(+)</text>
        <dbReference type="Rhea" id="RHEA:46160"/>
        <dbReference type="ChEBI" id="CHEBI:15378"/>
        <dbReference type="ChEBI" id="CHEBI:24646"/>
        <dbReference type="ChEBI" id="CHEBI:57540"/>
        <dbReference type="ChEBI" id="CHEBI:57945"/>
        <dbReference type="ChEBI" id="CHEBI:132124"/>
        <dbReference type="EC" id="1.6.5.9"/>
    </reaction>
</comment>
<dbReference type="InterPro" id="IPR045024">
    <property type="entry name" value="NDH-2"/>
</dbReference>
<dbReference type="EMBL" id="WPIK01000008">
    <property type="protein sequence ID" value="MVN21904.1"/>
    <property type="molecule type" value="Genomic_DNA"/>
</dbReference>
<dbReference type="PANTHER" id="PTHR43706:SF47">
    <property type="entry name" value="EXTERNAL NADH-UBIQUINONE OXIDOREDUCTASE 1, MITOCHONDRIAL-RELATED"/>
    <property type="match status" value="1"/>
</dbReference>
<dbReference type="Proteomes" id="UP000462014">
    <property type="component" value="Unassembled WGS sequence"/>
</dbReference>
<evidence type="ECO:0000256" key="6">
    <source>
        <dbReference type="ARBA" id="ARBA00023002"/>
    </source>
</evidence>
<dbReference type="PANTHER" id="PTHR43706">
    <property type="entry name" value="NADH DEHYDROGENASE"/>
    <property type="match status" value="1"/>
</dbReference>
<dbReference type="EC" id="1.6.5.9" evidence="2"/>
<keyword evidence="6" id="KW-0560">Oxidoreductase</keyword>
<evidence type="ECO:0000259" key="10">
    <source>
        <dbReference type="Pfam" id="PF07992"/>
    </source>
</evidence>
<dbReference type="InterPro" id="IPR054585">
    <property type="entry name" value="NDH2-like_C"/>
</dbReference>
<dbReference type="InterPro" id="IPR036188">
    <property type="entry name" value="FAD/NAD-bd_sf"/>
</dbReference>
<dbReference type="PRINTS" id="PR00411">
    <property type="entry name" value="PNDRDTASEI"/>
</dbReference>
<accession>A0A7K1SX60</accession>
<evidence type="ECO:0000256" key="3">
    <source>
        <dbReference type="ARBA" id="ARBA00022630"/>
    </source>
</evidence>
<dbReference type="Pfam" id="PF22366">
    <property type="entry name" value="NDH2_C"/>
    <property type="match status" value="1"/>
</dbReference>
<evidence type="ECO:0000256" key="5">
    <source>
        <dbReference type="ARBA" id="ARBA00022946"/>
    </source>
</evidence>
<dbReference type="Pfam" id="PF07992">
    <property type="entry name" value="Pyr_redox_2"/>
    <property type="match status" value="1"/>
</dbReference>
<dbReference type="GO" id="GO:0050136">
    <property type="term" value="F:NADH dehydrogenase (quinone) (non-electrogenic) activity"/>
    <property type="evidence" value="ECO:0007669"/>
    <property type="project" value="UniProtKB-EC"/>
</dbReference>
<comment type="similarity">
    <text evidence="1">Belongs to the NADH dehydrogenase family.</text>
</comment>